<evidence type="ECO:0000256" key="2">
    <source>
        <dbReference type="ARBA" id="ARBA00009035"/>
    </source>
</evidence>
<name>A0A9Q5FRD2_PSEFR</name>
<evidence type="ECO:0000256" key="1">
    <source>
        <dbReference type="ARBA" id="ARBA00004453"/>
    </source>
</evidence>
<dbReference type="Pfam" id="PF04245">
    <property type="entry name" value="NA37"/>
    <property type="match status" value="1"/>
</dbReference>
<evidence type="ECO:0000313" key="4">
    <source>
        <dbReference type="EMBL" id="NNB51023.1"/>
    </source>
</evidence>
<organism evidence="4 5">
    <name type="scientific">Pseudomonas fragi</name>
    <dbReference type="NCBI Taxonomy" id="296"/>
    <lineage>
        <taxon>Bacteria</taxon>
        <taxon>Pseudomonadati</taxon>
        <taxon>Pseudomonadota</taxon>
        <taxon>Gammaproteobacteria</taxon>
        <taxon>Pseudomonadales</taxon>
        <taxon>Pseudomonadaceae</taxon>
        <taxon>Pseudomonas</taxon>
    </lineage>
</organism>
<dbReference type="GO" id="GO:0003690">
    <property type="term" value="F:double-stranded DNA binding"/>
    <property type="evidence" value="ECO:0007669"/>
    <property type="project" value="TreeGrafter"/>
</dbReference>
<keyword evidence="3" id="KW-0963">Cytoplasm</keyword>
<reference evidence="4 5" key="1">
    <citation type="journal article" date="2020" name="Front. Microbiol.">
        <title>Genetic Organization of the aprX-lipA2 Operon Affects the Proteolytic Potential of Pseudomonas Species in Milk.</title>
        <authorList>
            <person name="Maier C."/>
            <person name="Huptas C."/>
            <person name="von Neubeck M."/>
            <person name="Scherer S."/>
            <person name="Wenning M."/>
            <person name="Lucking G."/>
        </authorList>
    </citation>
    <scope>NUCLEOTIDE SEQUENCE [LARGE SCALE GENOMIC DNA]</scope>
    <source>
        <strain evidence="4 5">WS 5094</strain>
    </source>
</reference>
<evidence type="ECO:0000256" key="3">
    <source>
        <dbReference type="ARBA" id="ARBA00022490"/>
    </source>
</evidence>
<dbReference type="RefSeq" id="WP_169907753.1">
    <property type="nucleotide sequence ID" value="NZ_JAAQYX010000026.1"/>
</dbReference>
<dbReference type="Proteomes" id="UP000564604">
    <property type="component" value="Unassembled WGS sequence"/>
</dbReference>
<protein>
    <submittedName>
        <fullName evidence="4">Nucleoid-associated protein</fullName>
    </submittedName>
</protein>
<evidence type="ECO:0000313" key="5">
    <source>
        <dbReference type="Proteomes" id="UP000564604"/>
    </source>
</evidence>
<sequence length="315" mass="35421">MSAETDPDTGAQDIKPIVQRFVFHKLVSEQGKKLVQTFPRHEAMSLPDEKVDLLTASILKSFNGEASIAFAGVEVDSWFETKTHKYLKTEVHPADNSVFFDYSLVLLEKLADKMEEVPFSTGGYLTIIDYTIEGCRHLMLVLIKDQKGIGINQSMELEEVVTLGTDKLHFAADIHIERWLSLSESERERHVAFLKGKNRLDTVVGYFKSLLNIDEAQYHDPSKHTQQIVAAVKSYCETCKSEDDALAARRAIQDWAESQAAKNLAITLSGVANLVEPDEPQKFIAYLKEKKLEIPAEFVPVQKFLKALMKGGCRS</sequence>
<proteinExistence type="inferred from homology"/>
<comment type="subcellular location">
    <subcellularLocation>
        <location evidence="1">Cytoplasm</location>
        <location evidence="1">Nucleoid</location>
    </subcellularLocation>
</comment>
<comment type="caution">
    <text evidence="4">The sequence shown here is derived from an EMBL/GenBank/DDBJ whole genome shotgun (WGS) entry which is preliminary data.</text>
</comment>
<dbReference type="EMBL" id="JAAQYX010000026">
    <property type="protein sequence ID" value="NNB51023.1"/>
    <property type="molecule type" value="Genomic_DNA"/>
</dbReference>
<dbReference type="GO" id="GO:0003727">
    <property type="term" value="F:single-stranded RNA binding"/>
    <property type="evidence" value="ECO:0007669"/>
    <property type="project" value="TreeGrafter"/>
</dbReference>
<dbReference type="PANTHER" id="PTHR38772">
    <property type="match status" value="1"/>
</dbReference>
<dbReference type="AlphaFoldDB" id="A0A9Q5FRD2"/>
<gene>
    <name evidence="4" type="ORF">HBN89_17350</name>
</gene>
<dbReference type="GO" id="GO:0043590">
    <property type="term" value="C:bacterial nucleoid"/>
    <property type="evidence" value="ECO:0007669"/>
    <property type="project" value="TreeGrafter"/>
</dbReference>
<accession>A0A9Q5FRD2</accession>
<dbReference type="PANTHER" id="PTHR38772:SF1">
    <property type="entry name" value="NUCLEOID-ASSOCIATED PROTEIN YEJK"/>
    <property type="match status" value="1"/>
</dbReference>
<comment type="similarity">
    <text evidence="2">Belongs to the YejK family.</text>
</comment>
<dbReference type="InterPro" id="IPR007358">
    <property type="entry name" value="Nucleoid_associated_NdpA"/>
</dbReference>